<dbReference type="InterPro" id="IPR010064">
    <property type="entry name" value="HK97-gp10_tail"/>
</dbReference>
<proteinExistence type="predicted"/>
<dbReference type="Pfam" id="PF04883">
    <property type="entry name" value="HK97-gp10_like"/>
    <property type="match status" value="1"/>
</dbReference>
<name>A0A443JE65_9RHOB</name>
<dbReference type="NCBIfam" id="TIGR01725">
    <property type="entry name" value="phge_HK97_gp10"/>
    <property type="match status" value="1"/>
</dbReference>
<gene>
    <name evidence="1" type="ORF">D2T30_15690</name>
</gene>
<reference evidence="1 2" key="2">
    <citation type="submission" date="2019-01" db="EMBL/GenBank/DDBJ databases">
        <authorList>
            <person name="Li Y."/>
        </authorList>
    </citation>
    <scope>NUCLEOTIDE SEQUENCE [LARGE SCALE GENOMIC DNA]</scope>
    <source>
        <strain evidence="1 2">SK2B-1</strain>
    </source>
</reference>
<sequence length="188" mass="20242">MATVKVEGLRDLEAALMQLEKTVTRKTVVRNALKKAGQPIAEAMQQKAPERAKGGGRLKRSITVGTKIKGEAGKAAYAAAMRAGFDKAAAVRQMRDARRAAKGTMPPVMMFVGPSVKAPYAHLVEFGTAPHKAGGMFKGADHPGTAPQPFIRPAWDGNKDEALRIISTEMRVLIDKAVKRQAKRRAKG</sequence>
<reference evidence="1 2" key="1">
    <citation type="submission" date="2019-01" db="EMBL/GenBank/DDBJ databases">
        <title>Sinorhodobacter populi sp. nov. isolated from the symptomatic bark tissue of Populus euramericana canker.</title>
        <authorList>
            <person name="Xu G."/>
        </authorList>
    </citation>
    <scope>NUCLEOTIDE SEQUENCE [LARGE SCALE GENOMIC DNA]</scope>
    <source>
        <strain evidence="1 2">SK2B-1</strain>
    </source>
</reference>
<evidence type="ECO:0008006" key="3">
    <source>
        <dbReference type="Google" id="ProtNLM"/>
    </source>
</evidence>
<accession>A0A443JE65</accession>
<evidence type="ECO:0000313" key="2">
    <source>
        <dbReference type="Proteomes" id="UP000284476"/>
    </source>
</evidence>
<evidence type="ECO:0000313" key="1">
    <source>
        <dbReference type="EMBL" id="RWR18802.1"/>
    </source>
</evidence>
<dbReference type="RefSeq" id="WP_128209653.1">
    <property type="nucleotide sequence ID" value="NZ_JBHRSO010000024.1"/>
</dbReference>
<dbReference type="EMBL" id="SAUZ01000018">
    <property type="protein sequence ID" value="RWR18802.1"/>
    <property type="molecule type" value="Genomic_DNA"/>
</dbReference>
<dbReference type="Proteomes" id="UP000284476">
    <property type="component" value="Unassembled WGS sequence"/>
</dbReference>
<dbReference type="AlphaFoldDB" id="A0A443JE65"/>
<comment type="caution">
    <text evidence="1">The sequence shown here is derived from an EMBL/GenBank/DDBJ whole genome shotgun (WGS) entry which is preliminary data.</text>
</comment>
<protein>
    <recommendedName>
        <fullName evidence="3">HK97 gp10 family phage protein</fullName>
    </recommendedName>
</protein>
<organism evidence="1 2">
    <name type="scientific">Paenirhodobacter populi</name>
    <dbReference type="NCBI Taxonomy" id="2306993"/>
    <lineage>
        <taxon>Bacteria</taxon>
        <taxon>Pseudomonadati</taxon>
        <taxon>Pseudomonadota</taxon>
        <taxon>Alphaproteobacteria</taxon>
        <taxon>Rhodobacterales</taxon>
        <taxon>Rhodobacter group</taxon>
        <taxon>Paenirhodobacter</taxon>
    </lineage>
</organism>